<organism evidence="2 3">
    <name type="scientific">Aminipila terrae</name>
    <dbReference type="NCBI Taxonomy" id="2697030"/>
    <lineage>
        <taxon>Bacteria</taxon>
        <taxon>Bacillati</taxon>
        <taxon>Bacillota</taxon>
        <taxon>Clostridia</taxon>
        <taxon>Peptostreptococcales</taxon>
        <taxon>Anaerovoracaceae</taxon>
        <taxon>Aminipila</taxon>
    </lineage>
</organism>
<feature type="domain" description="GmrSD restriction endonucleases N-terminal" evidence="1">
    <location>
        <begin position="2"/>
        <end position="151"/>
    </location>
</feature>
<keyword evidence="3" id="KW-1185">Reference proteome</keyword>
<reference evidence="2 3" key="1">
    <citation type="submission" date="2020-01" db="EMBL/GenBank/DDBJ databases">
        <title>Genomic analysis of Aminipila sp. CBA3637.</title>
        <authorList>
            <person name="Kim Y.B."/>
            <person name="Roh S.W."/>
        </authorList>
    </citation>
    <scope>NUCLEOTIDE SEQUENCE [LARGE SCALE GENOMIC DNA]</scope>
    <source>
        <strain evidence="2 3">CBA3637</strain>
    </source>
</reference>
<dbReference type="EMBL" id="CP047591">
    <property type="protein sequence ID" value="QHI73994.1"/>
    <property type="molecule type" value="Genomic_DNA"/>
</dbReference>
<evidence type="ECO:0000313" key="3">
    <source>
        <dbReference type="Proteomes" id="UP000463883"/>
    </source>
</evidence>
<proteinExistence type="predicted"/>
<dbReference type="PANTHER" id="PTHR35149:SF1">
    <property type="entry name" value="DUF5655 DOMAIN-CONTAINING PROTEIN"/>
    <property type="match status" value="1"/>
</dbReference>
<evidence type="ECO:0000313" key="2">
    <source>
        <dbReference type="EMBL" id="QHI73994.1"/>
    </source>
</evidence>
<protein>
    <submittedName>
        <fullName evidence="2">DUF262 domain-containing protein</fullName>
    </submittedName>
</protein>
<dbReference type="PANTHER" id="PTHR35149">
    <property type="entry name" value="SLL5132 PROTEIN"/>
    <property type="match status" value="1"/>
</dbReference>
<dbReference type="Proteomes" id="UP000463883">
    <property type="component" value="Chromosome"/>
</dbReference>
<dbReference type="AlphaFoldDB" id="A0A6P1MMT7"/>
<dbReference type="Pfam" id="PF03235">
    <property type="entry name" value="GmrSD_N"/>
    <property type="match status" value="1"/>
</dbReference>
<sequence length="156" mass="18286">MIDGQQRLTTVTIFVRALLNVLHSRLDKEPEIVRQVNFKKKEKIYFKDDGVIKLRPVDYDRGCYDTLIVENKDEYSISTPSQKRMRDAKEYFTKELSLIQTKELIKIFSILEEAQVNCIELEGKKDSALMFELQNNRGKELSDLEKLKSFLCINSM</sequence>
<gene>
    <name evidence="2" type="ORF">Ami3637_12350</name>
</gene>
<name>A0A6P1MMT7_9FIRM</name>
<dbReference type="InterPro" id="IPR004919">
    <property type="entry name" value="GmrSD_N"/>
</dbReference>
<dbReference type="KEGG" id="amic:Ami3637_12350"/>
<evidence type="ECO:0000259" key="1">
    <source>
        <dbReference type="Pfam" id="PF03235"/>
    </source>
</evidence>
<accession>A0A6P1MMT7</accession>